<feature type="domain" description="Histidine kinase" evidence="13">
    <location>
        <begin position="186"/>
        <end position="402"/>
    </location>
</feature>
<evidence type="ECO:0000256" key="7">
    <source>
        <dbReference type="ARBA" id="ARBA00022840"/>
    </source>
</evidence>
<dbReference type="KEGG" id="caul:KCG34_00680"/>
<dbReference type="Gene3D" id="1.10.287.130">
    <property type="match status" value="1"/>
</dbReference>
<evidence type="ECO:0000256" key="2">
    <source>
        <dbReference type="ARBA" id="ARBA00012438"/>
    </source>
</evidence>
<dbReference type="EMBL" id="CP073078">
    <property type="protein sequence ID" value="QUD88445.1"/>
    <property type="molecule type" value="Genomic_DNA"/>
</dbReference>
<evidence type="ECO:0000256" key="10">
    <source>
        <dbReference type="ARBA" id="ARBA00068150"/>
    </source>
</evidence>
<name>A0A975FZR3_9CAUL</name>
<sequence>MAGLGLYLVFGLLDLTVGGRLTSYLLLIRFGAVCPTLLAVFGLSFLRDFFRIGQAGLSVAVLATGFGVVVMTAIMDPPFNSLYYAGIIMVVIFGGSMIRLKFRYSTAIALFLVGSYQVSAIWINPIPRSMLISNNFFLSMATAVGLFSGYFQELYIRRAYAGQKVVEEARLAADAANEAKSAFLATMSHEIRTPLNGVLGMVQAMAREPLPEHQRERLGVIGASGEMLLAILNDMLDLSKIEAGRLELEVVDFDLAALVSEVAAIFEPLAAGKGVAFTVEIAPDATGAYRGDPLRVRQIVHNLVSNAVKFTADGTVQVELGAEGGGVRLVVSDTGIGIAPERIEQLFDKFVQADSSTTRRYGGAGLGLAICRQLCLQMGGEIRAQSDLGRGSRFTVWLPLDAVEAAAQPLLEADEAALPGQGASLRILAAEDNPVNQLVLKTLLGQAGIEPVLVDDGAAAVAAWSGGSWDLILMDAQMPVMDGLAAAREIRRREAESGRAPTPIIALTANAMSHQVEAYLAAGMDSVVAKPIQIAELFEVIAAIAGGGEAGDSKSEKLAV</sequence>
<keyword evidence="3 11" id="KW-0597">Phosphoprotein</keyword>
<keyword evidence="5" id="KW-0547">Nucleotide-binding</keyword>
<keyword evidence="16" id="KW-1185">Reference proteome</keyword>
<evidence type="ECO:0000313" key="15">
    <source>
        <dbReference type="EMBL" id="QUD88445.1"/>
    </source>
</evidence>
<protein>
    <recommendedName>
        <fullName evidence="10">Sensory/regulatory protein RpfC</fullName>
        <ecNumber evidence="2">2.7.13.3</ecNumber>
    </recommendedName>
</protein>
<evidence type="ECO:0000256" key="8">
    <source>
        <dbReference type="ARBA" id="ARBA00023012"/>
    </source>
</evidence>
<evidence type="ECO:0000259" key="13">
    <source>
        <dbReference type="PROSITE" id="PS50109"/>
    </source>
</evidence>
<dbReference type="CDD" id="cd17546">
    <property type="entry name" value="REC_hyHK_CKI1_RcsC-like"/>
    <property type="match status" value="1"/>
</dbReference>
<dbReference type="RefSeq" id="WP_211938495.1">
    <property type="nucleotide sequence ID" value="NZ_CP073078.1"/>
</dbReference>
<evidence type="ECO:0000256" key="3">
    <source>
        <dbReference type="ARBA" id="ARBA00022553"/>
    </source>
</evidence>
<keyword evidence="7" id="KW-0067">ATP-binding</keyword>
<dbReference type="PRINTS" id="PR00344">
    <property type="entry name" value="BCTRLSENSOR"/>
</dbReference>
<dbReference type="FunFam" id="1.10.287.130:FF:000002">
    <property type="entry name" value="Two-component osmosensing histidine kinase"/>
    <property type="match status" value="1"/>
</dbReference>
<dbReference type="InterPro" id="IPR004358">
    <property type="entry name" value="Sig_transdc_His_kin-like_C"/>
</dbReference>
<keyword evidence="8" id="KW-0902">Two-component regulatory system</keyword>
<feature type="modified residue" description="4-aspartylphosphate" evidence="11">
    <location>
        <position position="475"/>
    </location>
</feature>
<dbReference type="PROSITE" id="PS50110">
    <property type="entry name" value="RESPONSE_REGULATORY"/>
    <property type="match status" value="1"/>
</dbReference>
<feature type="domain" description="Response regulatory" evidence="14">
    <location>
        <begin position="426"/>
        <end position="545"/>
    </location>
</feature>
<keyword evidence="12" id="KW-1133">Transmembrane helix</keyword>
<dbReference type="GO" id="GO:0005524">
    <property type="term" value="F:ATP binding"/>
    <property type="evidence" value="ECO:0007669"/>
    <property type="project" value="UniProtKB-KW"/>
</dbReference>
<dbReference type="InterPro" id="IPR005467">
    <property type="entry name" value="His_kinase_dom"/>
</dbReference>
<evidence type="ECO:0000256" key="9">
    <source>
        <dbReference type="ARBA" id="ARBA00064003"/>
    </source>
</evidence>
<dbReference type="PROSITE" id="PS50109">
    <property type="entry name" value="HIS_KIN"/>
    <property type="match status" value="1"/>
</dbReference>
<dbReference type="FunFam" id="3.30.565.10:FF:000010">
    <property type="entry name" value="Sensor histidine kinase RcsC"/>
    <property type="match status" value="1"/>
</dbReference>
<organism evidence="15 16">
    <name type="scientific">Phenylobacterium montanum</name>
    <dbReference type="NCBI Taxonomy" id="2823693"/>
    <lineage>
        <taxon>Bacteria</taxon>
        <taxon>Pseudomonadati</taxon>
        <taxon>Pseudomonadota</taxon>
        <taxon>Alphaproteobacteria</taxon>
        <taxon>Caulobacterales</taxon>
        <taxon>Caulobacteraceae</taxon>
        <taxon>Phenylobacterium</taxon>
    </lineage>
</organism>
<keyword evidence="6" id="KW-0418">Kinase</keyword>
<reference evidence="15" key="1">
    <citation type="submission" date="2021-04" db="EMBL/GenBank/DDBJ databases">
        <title>The complete genome sequence of Caulobacter sp. S6.</title>
        <authorList>
            <person name="Tang Y."/>
            <person name="Ouyang W."/>
            <person name="Liu Q."/>
            <person name="Huang B."/>
            <person name="Guo Z."/>
            <person name="Lei P."/>
        </authorList>
    </citation>
    <scope>NUCLEOTIDE SEQUENCE</scope>
    <source>
        <strain evidence="15">S6</strain>
    </source>
</reference>
<dbReference type="PANTHER" id="PTHR45339">
    <property type="entry name" value="HYBRID SIGNAL TRANSDUCTION HISTIDINE KINASE J"/>
    <property type="match status" value="1"/>
</dbReference>
<dbReference type="Pfam" id="PF00512">
    <property type="entry name" value="HisKA"/>
    <property type="match status" value="1"/>
</dbReference>
<dbReference type="InterPro" id="IPR011006">
    <property type="entry name" value="CheY-like_superfamily"/>
</dbReference>
<dbReference type="InterPro" id="IPR036097">
    <property type="entry name" value="HisK_dim/P_sf"/>
</dbReference>
<keyword evidence="4" id="KW-0808">Transferase</keyword>
<comment type="catalytic activity">
    <reaction evidence="1">
        <text>ATP + protein L-histidine = ADP + protein N-phospho-L-histidine.</text>
        <dbReference type="EC" id="2.7.13.3"/>
    </reaction>
</comment>
<comment type="subunit">
    <text evidence="9">At low DSF concentrations, interacts with RpfF.</text>
</comment>
<feature type="transmembrane region" description="Helical" evidence="12">
    <location>
        <begin position="55"/>
        <end position="75"/>
    </location>
</feature>
<dbReference type="SMART" id="SM00387">
    <property type="entry name" value="HATPase_c"/>
    <property type="match status" value="1"/>
</dbReference>
<evidence type="ECO:0000256" key="5">
    <source>
        <dbReference type="ARBA" id="ARBA00022741"/>
    </source>
</evidence>
<dbReference type="SMART" id="SM00388">
    <property type="entry name" value="HisKA"/>
    <property type="match status" value="1"/>
</dbReference>
<dbReference type="Gene3D" id="3.30.565.10">
    <property type="entry name" value="Histidine kinase-like ATPase, C-terminal domain"/>
    <property type="match status" value="1"/>
</dbReference>
<keyword evidence="12" id="KW-0472">Membrane</keyword>
<dbReference type="Pfam" id="PF00072">
    <property type="entry name" value="Response_reg"/>
    <property type="match status" value="1"/>
</dbReference>
<evidence type="ECO:0000256" key="11">
    <source>
        <dbReference type="PROSITE-ProRule" id="PRU00169"/>
    </source>
</evidence>
<evidence type="ECO:0000259" key="14">
    <source>
        <dbReference type="PROSITE" id="PS50110"/>
    </source>
</evidence>
<keyword evidence="12" id="KW-0812">Transmembrane</keyword>
<dbReference type="Proteomes" id="UP000676409">
    <property type="component" value="Chromosome"/>
</dbReference>
<feature type="transmembrane region" description="Helical" evidence="12">
    <location>
        <begin position="107"/>
        <end position="126"/>
    </location>
</feature>
<dbReference type="InterPro" id="IPR036890">
    <property type="entry name" value="HATPase_C_sf"/>
</dbReference>
<dbReference type="PANTHER" id="PTHR45339:SF1">
    <property type="entry name" value="HYBRID SIGNAL TRANSDUCTION HISTIDINE KINASE J"/>
    <property type="match status" value="1"/>
</dbReference>
<dbReference type="GO" id="GO:0000155">
    <property type="term" value="F:phosphorelay sensor kinase activity"/>
    <property type="evidence" value="ECO:0007669"/>
    <property type="project" value="InterPro"/>
</dbReference>
<dbReference type="InterPro" id="IPR003594">
    <property type="entry name" value="HATPase_dom"/>
</dbReference>
<feature type="transmembrane region" description="Helical" evidence="12">
    <location>
        <begin position="81"/>
        <end position="100"/>
    </location>
</feature>
<dbReference type="SMART" id="SM00448">
    <property type="entry name" value="REC"/>
    <property type="match status" value="1"/>
</dbReference>
<evidence type="ECO:0000313" key="16">
    <source>
        <dbReference type="Proteomes" id="UP000676409"/>
    </source>
</evidence>
<dbReference type="Pfam" id="PF02518">
    <property type="entry name" value="HATPase_c"/>
    <property type="match status" value="1"/>
</dbReference>
<dbReference type="CDD" id="cd00082">
    <property type="entry name" value="HisKA"/>
    <property type="match status" value="1"/>
</dbReference>
<accession>A0A975FZR3</accession>
<evidence type="ECO:0000256" key="1">
    <source>
        <dbReference type="ARBA" id="ARBA00000085"/>
    </source>
</evidence>
<evidence type="ECO:0000256" key="6">
    <source>
        <dbReference type="ARBA" id="ARBA00022777"/>
    </source>
</evidence>
<evidence type="ECO:0000256" key="4">
    <source>
        <dbReference type="ARBA" id="ARBA00022679"/>
    </source>
</evidence>
<dbReference type="CDD" id="cd16922">
    <property type="entry name" value="HATPase_EvgS-ArcB-TorS-like"/>
    <property type="match status" value="1"/>
</dbReference>
<dbReference type="SUPFAM" id="SSF47384">
    <property type="entry name" value="Homodimeric domain of signal transducing histidine kinase"/>
    <property type="match status" value="1"/>
</dbReference>
<dbReference type="SUPFAM" id="SSF55874">
    <property type="entry name" value="ATPase domain of HSP90 chaperone/DNA topoisomerase II/histidine kinase"/>
    <property type="match status" value="1"/>
</dbReference>
<dbReference type="InterPro" id="IPR003661">
    <property type="entry name" value="HisK_dim/P_dom"/>
</dbReference>
<dbReference type="AlphaFoldDB" id="A0A975FZR3"/>
<gene>
    <name evidence="15" type="ORF">KCG34_00680</name>
</gene>
<dbReference type="SUPFAM" id="SSF52172">
    <property type="entry name" value="CheY-like"/>
    <property type="match status" value="1"/>
</dbReference>
<dbReference type="Gene3D" id="3.40.50.2300">
    <property type="match status" value="1"/>
</dbReference>
<evidence type="ECO:0000256" key="12">
    <source>
        <dbReference type="SAM" id="Phobius"/>
    </source>
</evidence>
<feature type="transmembrane region" description="Helical" evidence="12">
    <location>
        <begin position="28"/>
        <end position="46"/>
    </location>
</feature>
<dbReference type="EC" id="2.7.13.3" evidence="2"/>
<dbReference type="InterPro" id="IPR001789">
    <property type="entry name" value="Sig_transdc_resp-reg_receiver"/>
</dbReference>
<proteinExistence type="predicted"/>